<reference evidence="1" key="1">
    <citation type="journal article" date="2014" name="Front. Microbiol.">
        <title>High frequency of phylogenetically diverse reductive dehalogenase-homologous genes in deep subseafloor sedimentary metagenomes.</title>
        <authorList>
            <person name="Kawai M."/>
            <person name="Futagami T."/>
            <person name="Toyoda A."/>
            <person name="Takaki Y."/>
            <person name="Nishi S."/>
            <person name="Hori S."/>
            <person name="Arai W."/>
            <person name="Tsubouchi T."/>
            <person name="Morono Y."/>
            <person name="Uchiyama I."/>
            <person name="Ito T."/>
            <person name="Fujiyama A."/>
            <person name="Inagaki F."/>
            <person name="Takami H."/>
        </authorList>
    </citation>
    <scope>NUCLEOTIDE SEQUENCE</scope>
    <source>
        <strain evidence="1">Expedition CK06-06</strain>
    </source>
</reference>
<comment type="caution">
    <text evidence="1">The sequence shown here is derived from an EMBL/GenBank/DDBJ whole genome shotgun (WGS) entry which is preliminary data.</text>
</comment>
<sequence length="65" mass="6918">MMWFWSCDQLEQLGAFLAERGLCGPTVTAGAIGDGHSNLTFLVSDGRSCVVVRRPPPPPLPPGAH</sequence>
<name>X1HDC0_9ZZZZ</name>
<protein>
    <recommendedName>
        <fullName evidence="2">Aminoglycoside phosphotransferase domain-containing protein</fullName>
    </recommendedName>
</protein>
<dbReference type="Gene3D" id="3.30.200.20">
    <property type="entry name" value="Phosphorylase Kinase, domain 1"/>
    <property type="match status" value="1"/>
</dbReference>
<proteinExistence type="predicted"/>
<evidence type="ECO:0008006" key="2">
    <source>
        <dbReference type="Google" id="ProtNLM"/>
    </source>
</evidence>
<dbReference type="EMBL" id="BARU01011278">
    <property type="protein sequence ID" value="GAH43318.1"/>
    <property type="molecule type" value="Genomic_DNA"/>
</dbReference>
<dbReference type="AlphaFoldDB" id="X1HDC0"/>
<organism evidence="1">
    <name type="scientific">marine sediment metagenome</name>
    <dbReference type="NCBI Taxonomy" id="412755"/>
    <lineage>
        <taxon>unclassified sequences</taxon>
        <taxon>metagenomes</taxon>
        <taxon>ecological metagenomes</taxon>
    </lineage>
</organism>
<accession>X1HDC0</accession>
<feature type="non-terminal residue" evidence="1">
    <location>
        <position position="65"/>
    </location>
</feature>
<gene>
    <name evidence="1" type="ORF">S03H2_21230</name>
</gene>
<evidence type="ECO:0000313" key="1">
    <source>
        <dbReference type="EMBL" id="GAH43318.1"/>
    </source>
</evidence>